<proteinExistence type="predicted"/>
<dbReference type="InterPro" id="IPR042259">
    <property type="entry name" value="Raco-like_middle_sf"/>
</dbReference>
<dbReference type="AlphaFoldDB" id="A0AAU9ENI7"/>
<evidence type="ECO:0000256" key="1">
    <source>
        <dbReference type="SAM" id="MobiDB-lite"/>
    </source>
</evidence>
<dbReference type="GO" id="GO:0051536">
    <property type="term" value="F:iron-sulfur cluster binding"/>
    <property type="evidence" value="ECO:0007669"/>
    <property type="project" value="InterPro"/>
</dbReference>
<dbReference type="EMBL" id="AP028679">
    <property type="protein sequence ID" value="BEQ16099.1"/>
    <property type="molecule type" value="Genomic_DNA"/>
</dbReference>
<name>A0AAU9ENI7_9BACT</name>
<dbReference type="InterPro" id="IPR012675">
    <property type="entry name" value="Beta-grasp_dom_sf"/>
</dbReference>
<dbReference type="KEGG" id="dmp:FAK_31650"/>
<dbReference type="CDD" id="cd00207">
    <property type="entry name" value="fer2"/>
    <property type="match status" value="1"/>
</dbReference>
<protein>
    <submittedName>
        <fullName evidence="3">Ferredoxin</fullName>
    </submittedName>
</protein>
<dbReference type="InterPro" id="IPR001041">
    <property type="entry name" value="2Fe-2S_ferredoxin-type"/>
</dbReference>
<evidence type="ECO:0000313" key="4">
    <source>
        <dbReference type="Proteomes" id="UP001366166"/>
    </source>
</evidence>
<sequence length="614" mass="63121">MPRADQERVTFQPMGRRADPQPGQSLLHLAQSAGVGIEAPCGGKGLCGKCRVRPEGAATPLTPAEKALLGSDAQEGLRLACQAALPQGGTVWVPPESRAQRQVILTSGPSGELELDPAVRAFELSVPPAQPPEPEAARERLQAALSQAAGNHLQAPPELPLGLLRALPGLLKQGGELQATLRHDREIVDLTPVGEGSPLGLAVDLGTTTVVAYLCDLNSGQLLAVSSEMNPQVPYGDDVISRMSLCAGDPQGLGRLSAAAVECVNALAMDACAQAGRDPGRILECVMVGNSAMHHIFLALEPASLAMAPYAPVVRGPVEVKARQAGLALSREAWLHWLPLKAGFVGADIVAVALAVGADQIEEPTLILDLGTNGEMVLAAGGRMLACSTAAGPALEGGHIGQGMRGAPGAVERAALERGASSAELRVIGGAKPVGFCGSGLVSLISCLLEAGVLLPGGGFDQEQGHGLVREGEHGLEFVAAPAGATGHGRDLVLTSGDVAEVQLAKAAIRAGAEVLMAEMGVERLERVLLAGAFGNYLDPAEAARIGLFPPVPVEYVQGVGNSAGVGAVMALVSREQRRRADGLAHAMGYVELSGHPLFQDLFVDSMTFPGEGD</sequence>
<evidence type="ECO:0000313" key="3">
    <source>
        <dbReference type="EMBL" id="BEQ16099.1"/>
    </source>
</evidence>
<dbReference type="InterPro" id="IPR027980">
    <property type="entry name" value="RACo_C"/>
</dbReference>
<keyword evidence="4" id="KW-1185">Reference proteome</keyword>
<dbReference type="RefSeq" id="WP_338601448.1">
    <property type="nucleotide sequence ID" value="NZ_AP028679.1"/>
</dbReference>
<feature type="region of interest" description="Disordered" evidence="1">
    <location>
        <begin position="1"/>
        <end position="23"/>
    </location>
</feature>
<dbReference type="Pfam" id="PF00111">
    <property type="entry name" value="Fer2"/>
    <property type="match status" value="1"/>
</dbReference>
<dbReference type="PROSITE" id="PS51085">
    <property type="entry name" value="2FE2S_FER_2"/>
    <property type="match status" value="1"/>
</dbReference>
<dbReference type="Gene3D" id="3.10.20.880">
    <property type="match status" value="1"/>
</dbReference>
<dbReference type="PANTHER" id="PTHR42895:SF2">
    <property type="entry name" value="IRON-SULFUR CLUSTER PROTEIN"/>
    <property type="match status" value="1"/>
</dbReference>
<dbReference type="SUPFAM" id="SSF53067">
    <property type="entry name" value="Actin-like ATPase domain"/>
    <property type="match status" value="1"/>
</dbReference>
<reference evidence="4" key="1">
    <citation type="journal article" date="2023" name="Arch. Microbiol.">
        <title>Desulfoferula mesophilus gen. nov. sp. nov., a mesophilic sulfate-reducing bacterium isolated from a brackish lake sediment.</title>
        <authorList>
            <person name="Watanabe T."/>
            <person name="Yabe T."/>
            <person name="Tsuji J.M."/>
            <person name="Fukui M."/>
        </authorList>
    </citation>
    <scope>NUCLEOTIDE SEQUENCE [LARGE SCALE GENOMIC DNA]</scope>
    <source>
        <strain evidence="4">12FAK</strain>
    </source>
</reference>
<dbReference type="Pfam" id="PF17650">
    <property type="entry name" value="RACo_linker"/>
    <property type="match status" value="1"/>
</dbReference>
<evidence type="ECO:0000259" key="2">
    <source>
        <dbReference type="PROSITE" id="PS51085"/>
    </source>
</evidence>
<dbReference type="Proteomes" id="UP001366166">
    <property type="component" value="Chromosome"/>
</dbReference>
<dbReference type="Pfam" id="PF17651">
    <property type="entry name" value="Raco_middle"/>
    <property type="match status" value="1"/>
</dbReference>
<dbReference type="Pfam" id="PF14574">
    <property type="entry name" value="RACo_C_ter"/>
    <property type="match status" value="1"/>
</dbReference>
<dbReference type="Gene3D" id="3.30.420.480">
    <property type="entry name" value="Domain of unknown function (DUF4445)"/>
    <property type="match status" value="1"/>
</dbReference>
<gene>
    <name evidence="3" type="ORF">FAK_31650</name>
</gene>
<dbReference type="InterPro" id="IPR052911">
    <property type="entry name" value="Corrinoid_activation_enz"/>
</dbReference>
<dbReference type="PANTHER" id="PTHR42895">
    <property type="entry name" value="IRON-SULFUR CLUSTER-BINDING PROTEIN-RELATED"/>
    <property type="match status" value="1"/>
</dbReference>
<dbReference type="InterPro" id="IPR041414">
    <property type="entry name" value="Raco-like_middle"/>
</dbReference>
<dbReference type="InterPro" id="IPR040506">
    <property type="entry name" value="RACo_linker"/>
</dbReference>
<feature type="domain" description="2Fe-2S ferredoxin-type" evidence="2">
    <location>
        <begin position="7"/>
        <end position="97"/>
    </location>
</feature>
<dbReference type="SUPFAM" id="SSF54292">
    <property type="entry name" value="2Fe-2S ferredoxin-like"/>
    <property type="match status" value="1"/>
</dbReference>
<accession>A0AAU9ENI7</accession>
<dbReference type="Gene3D" id="3.10.20.30">
    <property type="match status" value="1"/>
</dbReference>
<organism evidence="3 4">
    <name type="scientific">Desulfoferula mesophila</name>
    <dbReference type="NCBI Taxonomy" id="3058419"/>
    <lineage>
        <taxon>Bacteria</taxon>
        <taxon>Pseudomonadati</taxon>
        <taxon>Thermodesulfobacteriota</taxon>
        <taxon>Desulfarculia</taxon>
        <taxon>Desulfarculales</taxon>
        <taxon>Desulfarculaceae</taxon>
        <taxon>Desulfoferula</taxon>
    </lineage>
</organism>
<dbReference type="InterPro" id="IPR036010">
    <property type="entry name" value="2Fe-2S_ferredoxin-like_sf"/>
</dbReference>
<dbReference type="InterPro" id="IPR043129">
    <property type="entry name" value="ATPase_NBD"/>
</dbReference>